<feature type="non-terminal residue" evidence="1">
    <location>
        <position position="1"/>
    </location>
</feature>
<proteinExistence type="predicted"/>
<gene>
    <name evidence="1" type="ORF">E0702_18480</name>
</gene>
<protein>
    <submittedName>
        <fullName evidence="1">Uncharacterized protein</fullName>
    </submittedName>
</protein>
<name>A0ABY2D202_9GAMM</name>
<comment type="caution">
    <text evidence="1">The sequence shown here is derived from an EMBL/GenBank/DDBJ whole genome shotgun (WGS) entry which is preliminary data.</text>
</comment>
<evidence type="ECO:0000313" key="1">
    <source>
        <dbReference type="EMBL" id="TDA72172.1"/>
    </source>
</evidence>
<dbReference type="EMBL" id="SLTR01000773">
    <property type="protein sequence ID" value="TDA72172.1"/>
    <property type="molecule type" value="Genomic_DNA"/>
</dbReference>
<organism evidence="1 2">
    <name type="scientific">Halomonas marinisediminis</name>
    <dbReference type="NCBI Taxonomy" id="2546095"/>
    <lineage>
        <taxon>Bacteria</taxon>
        <taxon>Pseudomonadati</taxon>
        <taxon>Pseudomonadota</taxon>
        <taxon>Gammaproteobacteria</taxon>
        <taxon>Oceanospirillales</taxon>
        <taxon>Halomonadaceae</taxon>
        <taxon>Halomonas</taxon>
    </lineage>
</organism>
<keyword evidence="2" id="KW-1185">Reference proteome</keyword>
<evidence type="ECO:0000313" key="2">
    <source>
        <dbReference type="Proteomes" id="UP000294823"/>
    </source>
</evidence>
<sequence length="63" mass="6560">RQEIEDDLGSFTTATTAAGNQVITQSRSSAGHGDLGIALIVGAFASHYLHRQHIVVASLKGGQ</sequence>
<reference evidence="1 2" key="1">
    <citation type="submission" date="2019-03" db="EMBL/GenBank/DDBJ databases">
        <title>Halomonas marinisediminis sp. nov., a moderately halophilic bacterium isolated from the Bohai Gulf.</title>
        <authorList>
            <person name="Ji X."/>
        </authorList>
    </citation>
    <scope>NUCLEOTIDE SEQUENCE [LARGE SCALE GENOMIC DNA]</scope>
    <source>
        <strain evidence="1 2">204</strain>
    </source>
</reference>
<accession>A0ABY2D202</accession>
<dbReference type="Proteomes" id="UP000294823">
    <property type="component" value="Unassembled WGS sequence"/>
</dbReference>